<dbReference type="OrthoDB" id="5544992at2759"/>
<dbReference type="EMBL" id="CAJGYO010000009">
    <property type="protein sequence ID" value="CAD6253291.1"/>
    <property type="molecule type" value="Genomic_DNA"/>
</dbReference>
<proteinExistence type="predicted"/>
<dbReference type="Proteomes" id="UP000604825">
    <property type="component" value="Unassembled WGS sequence"/>
</dbReference>
<reference evidence="1" key="1">
    <citation type="submission" date="2020-10" db="EMBL/GenBank/DDBJ databases">
        <authorList>
            <person name="Han B."/>
            <person name="Lu T."/>
            <person name="Zhao Q."/>
            <person name="Huang X."/>
            <person name="Zhao Y."/>
        </authorList>
    </citation>
    <scope>NUCLEOTIDE SEQUENCE</scope>
</reference>
<evidence type="ECO:0000313" key="2">
    <source>
        <dbReference type="Proteomes" id="UP000604825"/>
    </source>
</evidence>
<organism evidence="1 2">
    <name type="scientific">Miscanthus lutarioriparius</name>
    <dbReference type="NCBI Taxonomy" id="422564"/>
    <lineage>
        <taxon>Eukaryota</taxon>
        <taxon>Viridiplantae</taxon>
        <taxon>Streptophyta</taxon>
        <taxon>Embryophyta</taxon>
        <taxon>Tracheophyta</taxon>
        <taxon>Spermatophyta</taxon>
        <taxon>Magnoliopsida</taxon>
        <taxon>Liliopsida</taxon>
        <taxon>Poales</taxon>
        <taxon>Poaceae</taxon>
        <taxon>PACMAD clade</taxon>
        <taxon>Panicoideae</taxon>
        <taxon>Andropogonodae</taxon>
        <taxon>Andropogoneae</taxon>
        <taxon>Saccharinae</taxon>
        <taxon>Miscanthus</taxon>
    </lineage>
</organism>
<gene>
    <name evidence="1" type="ORF">NCGR_LOCUS36922</name>
</gene>
<evidence type="ECO:0000313" key="1">
    <source>
        <dbReference type="EMBL" id="CAD6253291.1"/>
    </source>
</evidence>
<name>A0A811QCC5_9POAL</name>
<keyword evidence="2" id="KW-1185">Reference proteome</keyword>
<comment type="caution">
    <text evidence="1">The sequence shown here is derived from an EMBL/GenBank/DDBJ whole genome shotgun (WGS) entry which is preliminary data.</text>
</comment>
<accession>A0A811QCC5</accession>
<sequence>MWDYLKGRYVQNSGALLLTLMQGLHELQRNEMSIEEYYTAFDRVMGPFLSMVPKSRGRGAGSTPKGSVSVAAASPVSAPSSSWVLDSEASFHVTSDQSQLVAFKPIADGASIQTADGSSHRDCTWDWPSP</sequence>
<dbReference type="AlphaFoldDB" id="A0A811QCC5"/>
<protein>
    <submittedName>
        <fullName evidence="1">Uncharacterized protein</fullName>
    </submittedName>
</protein>